<keyword evidence="2" id="KW-1185">Reference proteome</keyword>
<evidence type="ECO:0000313" key="2">
    <source>
        <dbReference type="Proteomes" id="UP000198964"/>
    </source>
</evidence>
<reference evidence="1 2" key="1">
    <citation type="submission" date="2016-10" db="EMBL/GenBank/DDBJ databases">
        <authorList>
            <person name="de Groot N.N."/>
        </authorList>
    </citation>
    <scope>NUCLEOTIDE SEQUENCE [LARGE SCALE GENOMIC DNA]</scope>
    <source>
        <strain evidence="1 2">CGMCC 1.9156</strain>
    </source>
</reference>
<dbReference type="EMBL" id="FONW01000001">
    <property type="protein sequence ID" value="SFE58887.1"/>
    <property type="molecule type" value="Genomic_DNA"/>
</dbReference>
<name>A0A1I2BSA9_9BACT</name>
<organism evidence="1 2">
    <name type="scientific">Sunxiuqinia elliptica</name>
    <dbReference type="NCBI Taxonomy" id="655355"/>
    <lineage>
        <taxon>Bacteria</taxon>
        <taxon>Pseudomonadati</taxon>
        <taxon>Bacteroidota</taxon>
        <taxon>Bacteroidia</taxon>
        <taxon>Marinilabiliales</taxon>
        <taxon>Prolixibacteraceae</taxon>
        <taxon>Sunxiuqinia</taxon>
    </lineage>
</organism>
<dbReference type="Proteomes" id="UP000198964">
    <property type="component" value="Unassembled WGS sequence"/>
</dbReference>
<protein>
    <submittedName>
        <fullName evidence="1">Uncharacterized protein</fullName>
    </submittedName>
</protein>
<proteinExistence type="predicted"/>
<sequence>MQIPFRFQPTPKQAKDQILTNKKTQPEWLGLSISIFYNSYLGNG</sequence>
<gene>
    <name evidence="1" type="ORF">SAMN05216283_101497</name>
</gene>
<evidence type="ECO:0000313" key="1">
    <source>
        <dbReference type="EMBL" id="SFE58887.1"/>
    </source>
</evidence>
<dbReference type="AlphaFoldDB" id="A0A1I2BSA9"/>
<accession>A0A1I2BSA9</accession>